<protein>
    <submittedName>
        <fullName evidence="2">Uncharacterized protein</fullName>
    </submittedName>
</protein>
<gene>
    <name evidence="2" type="ORF">E2C01_018246</name>
</gene>
<sequence length="195" mass="21104">MSPALYEERRPKDLSISSESSGEDLPRVIPNAATKGVEWRSAVFSSCTSSAISFIFTHLPGKYSSSIQRGEERYDRVPGCSAGLQCQGVREGEGLGTKCRGKARLEAFWLRDVVWVPASHNLSWRVAGPRVLPMSSADECLLVDALSIFPSCFMVISWWFSCVGLASHSLGSSHGSSRRVVVGLGTSGLMAFLSV</sequence>
<dbReference type="Proteomes" id="UP000324222">
    <property type="component" value="Unassembled WGS sequence"/>
</dbReference>
<reference evidence="2 3" key="1">
    <citation type="submission" date="2019-05" db="EMBL/GenBank/DDBJ databases">
        <title>Another draft genome of Portunus trituberculatus and its Hox gene families provides insights of decapod evolution.</title>
        <authorList>
            <person name="Jeong J.-H."/>
            <person name="Song I."/>
            <person name="Kim S."/>
            <person name="Choi T."/>
            <person name="Kim D."/>
            <person name="Ryu S."/>
            <person name="Kim W."/>
        </authorList>
    </citation>
    <scope>NUCLEOTIDE SEQUENCE [LARGE SCALE GENOMIC DNA]</scope>
    <source>
        <tissue evidence="2">Muscle</tissue>
    </source>
</reference>
<name>A0A5B7DWA7_PORTR</name>
<evidence type="ECO:0000313" key="3">
    <source>
        <dbReference type="Proteomes" id="UP000324222"/>
    </source>
</evidence>
<dbReference type="EMBL" id="VSRR010001422">
    <property type="protein sequence ID" value="MPC25144.1"/>
    <property type="molecule type" value="Genomic_DNA"/>
</dbReference>
<dbReference type="AlphaFoldDB" id="A0A5B7DWA7"/>
<keyword evidence="3" id="KW-1185">Reference proteome</keyword>
<evidence type="ECO:0000313" key="2">
    <source>
        <dbReference type="EMBL" id="MPC25144.1"/>
    </source>
</evidence>
<organism evidence="2 3">
    <name type="scientific">Portunus trituberculatus</name>
    <name type="common">Swimming crab</name>
    <name type="synonym">Neptunus trituberculatus</name>
    <dbReference type="NCBI Taxonomy" id="210409"/>
    <lineage>
        <taxon>Eukaryota</taxon>
        <taxon>Metazoa</taxon>
        <taxon>Ecdysozoa</taxon>
        <taxon>Arthropoda</taxon>
        <taxon>Crustacea</taxon>
        <taxon>Multicrustacea</taxon>
        <taxon>Malacostraca</taxon>
        <taxon>Eumalacostraca</taxon>
        <taxon>Eucarida</taxon>
        <taxon>Decapoda</taxon>
        <taxon>Pleocyemata</taxon>
        <taxon>Brachyura</taxon>
        <taxon>Eubrachyura</taxon>
        <taxon>Portunoidea</taxon>
        <taxon>Portunidae</taxon>
        <taxon>Portuninae</taxon>
        <taxon>Portunus</taxon>
    </lineage>
</organism>
<evidence type="ECO:0000256" key="1">
    <source>
        <dbReference type="SAM" id="MobiDB-lite"/>
    </source>
</evidence>
<feature type="region of interest" description="Disordered" evidence="1">
    <location>
        <begin position="1"/>
        <end position="27"/>
    </location>
</feature>
<comment type="caution">
    <text evidence="2">The sequence shown here is derived from an EMBL/GenBank/DDBJ whole genome shotgun (WGS) entry which is preliminary data.</text>
</comment>
<feature type="compositionally biased region" description="Basic and acidic residues" evidence="1">
    <location>
        <begin position="1"/>
        <end position="13"/>
    </location>
</feature>
<accession>A0A5B7DWA7</accession>
<proteinExistence type="predicted"/>